<keyword evidence="1" id="KW-0472">Membrane</keyword>
<dbReference type="EMBL" id="PQVP01000004">
    <property type="protein sequence ID" value="POZ80396.1"/>
    <property type="molecule type" value="Genomic_DNA"/>
</dbReference>
<proteinExistence type="predicted"/>
<keyword evidence="1" id="KW-0812">Transmembrane</keyword>
<name>A0A2S5DMS3_9BURK</name>
<feature type="transmembrane region" description="Helical" evidence="1">
    <location>
        <begin position="15"/>
        <end position="36"/>
    </location>
</feature>
<keyword evidence="1" id="KW-1133">Transmembrane helix</keyword>
<feature type="transmembrane region" description="Helical" evidence="1">
    <location>
        <begin position="43"/>
        <end position="64"/>
    </location>
</feature>
<dbReference type="Proteomes" id="UP000238655">
    <property type="component" value="Unassembled WGS sequence"/>
</dbReference>
<gene>
    <name evidence="2" type="ORF">C3743_38770</name>
</gene>
<organism evidence="2 3">
    <name type="scientific">Burkholderia contaminans</name>
    <dbReference type="NCBI Taxonomy" id="488447"/>
    <lineage>
        <taxon>Bacteria</taxon>
        <taxon>Pseudomonadati</taxon>
        <taxon>Pseudomonadota</taxon>
        <taxon>Betaproteobacteria</taxon>
        <taxon>Burkholderiales</taxon>
        <taxon>Burkholderiaceae</taxon>
        <taxon>Burkholderia</taxon>
        <taxon>Burkholderia cepacia complex</taxon>
    </lineage>
</organism>
<comment type="caution">
    <text evidence="2">The sequence shown here is derived from an EMBL/GenBank/DDBJ whole genome shotgun (WGS) entry which is preliminary data.</text>
</comment>
<evidence type="ECO:0000256" key="1">
    <source>
        <dbReference type="SAM" id="Phobius"/>
    </source>
</evidence>
<evidence type="ECO:0000313" key="3">
    <source>
        <dbReference type="Proteomes" id="UP000238655"/>
    </source>
</evidence>
<sequence length="65" mass="6707">MELEPRSILAPGTGLLEILGCGIAWIAVVAALIYLFGRLNKTAGVTAGIVGMVGGCAILILHFIQ</sequence>
<reference evidence="2 3" key="1">
    <citation type="submission" date="2018-01" db="EMBL/GenBank/DDBJ databases">
        <title>Successful Treatment of Persistent Burkholderia cepacia Bacteremia with Ceftazidime-Avibactam.</title>
        <authorList>
            <person name="Tamma P."/>
            <person name="Fan Y."/>
            <person name="Bergman Y."/>
            <person name="Sick-Samuels A."/>
            <person name="Hsu A."/>
            <person name="Timp W."/>
            <person name="Simner P."/>
        </authorList>
    </citation>
    <scope>NUCLEOTIDE SEQUENCE [LARGE SCALE GENOMIC DNA]</scope>
    <source>
        <strain evidence="2 3">170816</strain>
    </source>
</reference>
<dbReference type="AlphaFoldDB" id="A0A2S5DMS3"/>
<accession>A0A2S5DMS3</accession>
<evidence type="ECO:0000313" key="2">
    <source>
        <dbReference type="EMBL" id="POZ80396.1"/>
    </source>
</evidence>
<protein>
    <submittedName>
        <fullName evidence="2">Uncharacterized protein</fullName>
    </submittedName>
</protein>